<evidence type="ECO:0000256" key="2">
    <source>
        <dbReference type="ARBA" id="ARBA00022737"/>
    </source>
</evidence>
<dbReference type="InterPro" id="IPR036390">
    <property type="entry name" value="WH_DNA-bd_sf"/>
</dbReference>
<dbReference type="SUPFAM" id="SSF46785">
    <property type="entry name" value="Winged helix' DNA-binding domain"/>
    <property type="match status" value="1"/>
</dbReference>
<dbReference type="FunFam" id="3.40.50.300:FF:001957">
    <property type="entry name" value="Disease resistance protein (TIR-NBS-LRR class)"/>
    <property type="match status" value="1"/>
</dbReference>
<dbReference type="Proteomes" id="UP000008694">
    <property type="component" value="Unassembled WGS sequence"/>
</dbReference>
<dbReference type="SUPFAM" id="SSF52540">
    <property type="entry name" value="P-loop containing nucleoside triphosphate hydrolases"/>
    <property type="match status" value="1"/>
</dbReference>
<dbReference type="InterPro" id="IPR042197">
    <property type="entry name" value="Apaf_helical"/>
</dbReference>
<dbReference type="Pfam" id="PF00931">
    <property type="entry name" value="NB-ARC"/>
    <property type="match status" value="1"/>
</dbReference>
<feature type="compositionally biased region" description="Polar residues" evidence="6">
    <location>
        <begin position="1757"/>
        <end position="1766"/>
    </location>
</feature>
<keyword evidence="2" id="KW-0677">Repeat</keyword>
<keyword evidence="9" id="KW-1185">Reference proteome</keyword>
<feature type="domain" description="TIR" evidence="7">
    <location>
        <begin position="1"/>
        <end position="138"/>
    </location>
</feature>
<evidence type="ECO:0000256" key="6">
    <source>
        <dbReference type="SAM" id="MobiDB-lite"/>
    </source>
</evidence>
<dbReference type="Gramene" id="Al_scaffold_0008_341">
    <property type="protein sequence ID" value="Al_scaffold_0008_341"/>
    <property type="gene ID" value="Al_scaffold_0008_341"/>
</dbReference>
<dbReference type="InterPro" id="IPR011713">
    <property type="entry name" value="Leu-rich_rpt_3"/>
</dbReference>
<proteinExistence type="predicted"/>
<dbReference type="Gene3D" id="3.40.50.10140">
    <property type="entry name" value="Toll/interleukin-1 receptor homology (TIR) domain"/>
    <property type="match status" value="1"/>
</dbReference>
<keyword evidence="3" id="KW-0547">Nucleotide-binding</keyword>
<organism evidence="9">
    <name type="scientific">Arabidopsis lyrata subsp. lyrata</name>
    <name type="common">Lyre-leaved rock-cress</name>
    <dbReference type="NCBI Taxonomy" id="81972"/>
    <lineage>
        <taxon>Eukaryota</taxon>
        <taxon>Viridiplantae</taxon>
        <taxon>Streptophyta</taxon>
        <taxon>Embryophyta</taxon>
        <taxon>Tracheophyta</taxon>
        <taxon>Spermatophyta</taxon>
        <taxon>Magnoliopsida</taxon>
        <taxon>eudicotyledons</taxon>
        <taxon>Gunneridae</taxon>
        <taxon>Pentapetalae</taxon>
        <taxon>rosids</taxon>
        <taxon>malvids</taxon>
        <taxon>Brassicales</taxon>
        <taxon>Brassicaceae</taxon>
        <taxon>Camelineae</taxon>
        <taxon>Arabidopsis</taxon>
    </lineage>
</organism>
<dbReference type="Gene3D" id="3.80.10.10">
    <property type="entry name" value="Ribonuclease Inhibitor"/>
    <property type="match status" value="4"/>
</dbReference>
<dbReference type="InterPro" id="IPR002182">
    <property type="entry name" value="NB-ARC"/>
</dbReference>
<dbReference type="PRINTS" id="PR00364">
    <property type="entry name" value="DISEASERSIST"/>
</dbReference>
<dbReference type="InterPro" id="IPR044974">
    <property type="entry name" value="Disease_R_plants"/>
</dbReference>
<keyword evidence="5" id="KW-0067">ATP-binding</keyword>
<dbReference type="eggNOG" id="ENOG502T06V">
    <property type="taxonomic scope" value="Eukaryota"/>
</dbReference>
<dbReference type="GO" id="GO:0006952">
    <property type="term" value="P:defense response"/>
    <property type="evidence" value="ECO:0007669"/>
    <property type="project" value="UniProtKB-KW"/>
</dbReference>
<dbReference type="GO" id="GO:0005524">
    <property type="term" value="F:ATP binding"/>
    <property type="evidence" value="ECO:0007669"/>
    <property type="project" value="UniProtKB-KW"/>
</dbReference>
<dbReference type="InterPro" id="IPR027417">
    <property type="entry name" value="P-loop_NTPase"/>
</dbReference>
<dbReference type="Pfam" id="PF23282">
    <property type="entry name" value="WHD_ROQ1"/>
    <property type="match status" value="2"/>
</dbReference>
<dbReference type="Pfam" id="PF01582">
    <property type="entry name" value="TIR"/>
    <property type="match status" value="1"/>
</dbReference>
<accession>D7MUS5</accession>
<evidence type="ECO:0000256" key="1">
    <source>
        <dbReference type="ARBA" id="ARBA00022614"/>
    </source>
</evidence>
<dbReference type="InterPro" id="IPR035897">
    <property type="entry name" value="Toll_tir_struct_dom_sf"/>
</dbReference>
<dbReference type="SMART" id="SM00364">
    <property type="entry name" value="LRR_BAC"/>
    <property type="match status" value="4"/>
</dbReference>
<sequence>MIVYISCVDEVRYSFVSHLSESLCEKGINDVFVDSADNLSEEAQAKVERARVSVMVLPGNRKLTTASACLGKLGKIIRCQRNDDQVVVPVLYGVRKVNVEWLSELKKITGLSHFHQSRKECSDSELVEEIARDVYEKLYHIGRIGIYSKLLQIENMVNKQPLGIRCVGIWGMPGIGKTTLAKAFFDQKSGKFDASCFIEDFDKVIHEKGLYRLLGKQFLKEKPPDGVTTTKLSMLRYKLKNKRVLVVLDDVCNPLAAESFLGGFDWFGPESLIIITSRDKQVFRLCQVDQIYEVQGLNEKESLKLISLYVFRNDKEERNLPELSMKVIKYASGHPLALNIYGRELKGKKNLSEMETALLRLKQRPPVQIFDAFKSSYEKKLSEMETALLRLKPRLPFQIFDAFKSSYDTLNDSEKNIFLDIACFFRGENVDYVMQLLEGCDFFPHVGVDVLVDKGLVTFSENILQMHNLIQDVGQEIINGETIYIERRRRLWEPWSIKYLLEDNEHKRTLKRAQGTEDVEGIFLDTTDISFDIKPAAFDNMLNLRLLKIFCSNPEINHVINFPKGSLHSLPNELRLLHWDNYPLQSLPQKFDPRHLVEINMPYSQLQKLWGGTKNLEMLRTIRLCHSQELVDVDDLSKAQNLEVIDLQGCTRLQSFPDTCQLLHLRVVNLSGCLEIKSVPDFPPNIVTLRLKGTGIIKLPIAKRNGGELVSLSEFQGLSDDLKLERLKSLQESSLSCQDLGKLICLDLKDCFLLRSLPNMANLELLKVLDLSGCSRLNTIQSFPRNLKELYLVGTAVRQVAQLPQSLELLNAHGSRLRSLPNMANLELLKVLDLSGCSRLATIQSFPRNLKELYLAGTAVRQVPQLPQSLEFMNAHGSRLRSLSNMANLELLKVLDLSGCSRLDTIKGLPRNLKELDIAGTSVRGLPQLPQSLELLNSHGCVSLTSIRLDFEKLPMHYNFSNCFDLSPQVVNNFLVKALNNFKYIPRDHQQVILSMSLSLVYTQQHLSLSYMTYFALLQQELNRALAFSFCAPSHAIQNSTLDLQQGSSVMARLNPSWRNTLVGFAMLVEVAFSEDFYDANGFGIRCVCRWKNKEGHSHKIERNLHCWAPGKAVPKLLNDHMFVFFDVNMRPSTADGNDPDICADFVVFEFFPVDKQTKLLYDSCKVTKCGVRVLTATTRDTSLENVLPVLSSDPMEFSGNEVEEVPRVSYDGLQEMYKALFLYIAGLFNDEDARLVARLIAKIIDMDVSYGLKVLADRSLIRVSSNGEIVMHCLLRKMGKEILSSESMLPGSLKDLARDFENVSVASTQTWRSKKSRLLHWDAFPMRCMPSNFHGESLVDLIMEASKLETLWSGLKLLNSLKVMSLRCSLDLREIPDLSLATNLERLDLGHCSSLKMLPSSIGHLHKLKDLDMEFCTYLEALPTGINLKSLYYLNLNGCSQLRSFPQISTNISDLYLDGTAIEEVPTWIENISSLSYLSMNGCKKLKKISPNISKLKLLAEVDFSECTALTEDSWPNHPGGIFTSIMRVDMSGNSFKSLPDTWTSIQPKDLIFNNCRNLASLPELPASLSMLMANNCGSLENLNGSFDYPQMALQFINCFSLNHQARELILQSDCAYAILPGGELPAHFTHRAYGSVLTIYLFKKFPTFKACIVVESRSGSFTFGVLWAFKGGSNNIYFSCLTNTPSTENHLIVFNCEFSPDEVNDSPAELSYNDVQFEFVCLDHRKEKIKIKECGIQLFEGSSFADDSGKRSETEYGNDSGLTNVEDTASSKRMRVRINELSNIYCLFFIAFPRSHKTAQEPSVYSESQRLEIEQIMMTFKGESHKEIMVMRLELR</sequence>
<dbReference type="Pfam" id="PF07725">
    <property type="entry name" value="LRR_3"/>
    <property type="match status" value="1"/>
</dbReference>
<dbReference type="GO" id="GO:0043531">
    <property type="term" value="F:ADP binding"/>
    <property type="evidence" value="ECO:0007669"/>
    <property type="project" value="InterPro"/>
</dbReference>
<keyword evidence="4" id="KW-0611">Plant defense</keyword>
<dbReference type="STRING" id="81972.D7MUS5"/>
<dbReference type="InterPro" id="IPR032675">
    <property type="entry name" value="LRR_dom_sf"/>
</dbReference>
<evidence type="ECO:0000256" key="4">
    <source>
        <dbReference type="ARBA" id="ARBA00022821"/>
    </source>
</evidence>
<keyword evidence="1" id="KW-0433">Leucine-rich repeat</keyword>
<dbReference type="PROSITE" id="PS50104">
    <property type="entry name" value="TIR"/>
    <property type="match status" value="1"/>
</dbReference>
<evidence type="ECO:0000259" key="7">
    <source>
        <dbReference type="PROSITE" id="PS50104"/>
    </source>
</evidence>
<name>D7MUS5_ARALL</name>
<evidence type="ECO:0000256" key="5">
    <source>
        <dbReference type="ARBA" id="ARBA00022840"/>
    </source>
</evidence>
<evidence type="ECO:0000313" key="9">
    <source>
        <dbReference type="Proteomes" id="UP000008694"/>
    </source>
</evidence>
<dbReference type="PANTHER" id="PTHR11017">
    <property type="entry name" value="LEUCINE-RICH REPEAT-CONTAINING PROTEIN"/>
    <property type="match status" value="1"/>
</dbReference>
<evidence type="ECO:0000313" key="8">
    <source>
        <dbReference type="EMBL" id="EFH41516.1"/>
    </source>
</evidence>
<evidence type="ECO:0000256" key="3">
    <source>
        <dbReference type="ARBA" id="ARBA00022741"/>
    </source>
</evidence>
<dbReference type="GO" id="GO:0007165">
    <property type="term" value="P:signal transduction"/>
    <property type="evidence" value="ECO:0007669"/>
    <property type="project" value="InterPro"/>
</dbReference>
<dbReference type="InterPro" id="IPR058192">
    <property type="entry name" value="WHD_ROQ1-like"/>
</dbReference>
<dbReference type="EMBL" id="GL348720">
    <property type="protein sequence ID" value="EFH41516.1"/>
    <property type="molecule type" value="Genomic_DNA"/>
</dbReference>
<feature type="region of interest" description="Disordered" evidence="6">
    <location>
        <begin position="1747"/>
        <end position="1766"/>
    </location>
</feature>
<gene>
    <name evidence="8" type="ORF">ARALYDRAFT_683521</name>
</gene>
<dbReference type="Gene3D" id="3.40.50.300">
    <property type="entry name" value="P-loop containing nucleotide triphosphate hydrolases"/>
    <property type="match status" value="1"/>
</dbReference>
<dbReference type="PANTHER" id="PTHR11017:SF456">
    <property type="entry name" value="DISEASE RESISTANCE PROTEIN RRS1"/>
    <property type="match status" value="1"/>
</dbReference>
<dbReference type="Gene3D" id="1.10.8.430">
    <property type="entry name" value="Helical domain of apoptotic protease-activating factors"/>
    <property type="match status" value="1"/>
</dbReference>
<dbReference type="InterPro" id="IPR000157">
    <property type="entry name" value="TIR_dom"/>
</dbReference>
<protein>
    <submittedName>
        <fullName evidence="8">Predicted protein</fullName>
    </submittedName>
</protein>
<reference evidence="9" key="1">
    <citation type="journal article" date="2011" name="Nat. Genet.">
        <title>The Arabidopsis lyrata genome sequence and the basis of rapid genome size change.</title>
        <authorList>
            <person name="Hu T.T."/>
            <person name="Pattyn P."/>
            <person name="Bakker E.G."/>
            <person name="Cao J."/>
            <person name="Cheng J.-F."/>
            <person name="Clark R.M."/>
            <person name="Fahlgren N."/>
            <person name="Fawcett J.A."/>
            <person name="Grimwood J."/>
            <person name="Gundlach H."/>
            <person name="Haberer G."/>
            <person name="Hollister J.D."/>
            <person name="Ossowski S."/>
            <person name="Ottilar R.P."/>
            <person name="Salamov A.A."/>
            <person name="Schneeberger K."/>
            <person name="Spannagl M."/>
            <person name="Wang X."/>
            <person name="Yang L."/>
            <person name="Nasrallah M.E."/>
            <person name="Bergelson J."/>
            <person name="Carrington J.C."/>
            <person name="Gaut B.S."/>
            <person name="Schmutz J."/>
            <person name="Mayer K.F.X."/>
            <person name="Van de Peer Y."/>
            <person name="Grigoriev I.V."/>
            <person name="Nordborg M."/>
            <person name="Weigel D."/>
            <person name="Guo Y.-L."/>
        </authorList>
    </citation>
    <scope>NUCLEOTIDE SEQUENCE [LARGE SCALE GENOMIC DNA]</scope>
    <source>
        <strain evidence="9">cv. MN47</strain>
    </source>
</reference>
<dbReference type="HOGENOM" id="CLU_001561_0_3_1"/>
<dbReference type="SUPFAM" id="SSF52058">
    <property type="entry name" value="L domain-like"/>
    <property type="match status" value="3"/>
</dbReference>